<dbReference type="PROSITE" id="PS52016">
    <property type="entry name" value="TONB_DEPENDENT_REC_3"/>
    <property type="match status" value="1"/>
</dbReference>
<evidence type="ECO:0000256" key="5">
    <source>
        <dbReference type="ARBA" id="ARBA00023077"/>
    </source>
</evidence>
<dbReference type="InterPro" id="IPR000531">
    <property type="entry name" value="Beta-barrel_TonB"/>
</dbReference>
<comment type="subcellular location">
    <subcellularLocation>
        <location evidence="1 8">Cell outer membrane</location>
        <topology evidence="1 8">Multi-pass membrane protein</topology>
    </subcellularLocation>
</comment>
<comment type="similarity">
    <text evidence="8 9">Belongs to the TonB-dependent receptor family.</text>
</comment>
<evidence type="ECO:0000256" key="10">
    <source>
        <dbReference type="SAM" id="SignalP"/>
    </source>
</evidence>
<evidence type="ECO:0000313" key="13">
    <source>
        <dbReference type="EMBL" id="ANI16968.1"/>
    </source>
</evidence>
<dbReference type="GO" id="GO:0015344">
    <property type="term" value="F:siderophore uptake transmembrane transporter activity"/>
    <property type="evidence" value="ECO:0007669"/>
    <property type="project" value="TreeGrafter"/>
</dbReference>
<keyword evidence="10" id="KW-0732">Signal</keyword>
<keyword evidence="7 8" id="KW-0998">Cell outer membrane</keyword>
<gene>
    <name evidence="13" type="ORF">A9C11_24640</name>
</gene>
<evidence type="ECO:0000313" key="14">
    <source>
        <dbReference type="Proteomes" id="UP000077748"/>
    </source>
</evidence>
<dbReference type="RefSeq" id="WP_064584153.1">
    <property type="nucleotide sequence ID" value="NZ_CP015878.1"/>
</dbReference>
<evidence type="ECO:0000256" key="9">
    <source>
        <dbReference type="RuleBase" id="RU003357"/>
    </source>
</evidence>
<evidence type="ECO:0000259" key="11">
    <source>
        <dbReference type="Pfam" id="PF00593"/>
    </source>
</evidence>
<dbReference type="SUPFAM" id="SSF56935">
    <property type="entry name" value="Porins"/>
    <property type="match status" value="1"/>
</dbReference>
<dbReference type="Gene3D" id="2.170.130.10">
    <property type="entry name" value="TonB-dependent receptor, plug domain"/>
    <property type="match status" value="1"/>
</dbReference>
<proteinExistence type="inferred from homology"/>
<keyword evidence="6 8" id="KW-0472">Membrane</keyword>
<evidence type="ECO:0000256" key="8">
    <source>
        <dbReference type="PROSITE-ProRule" id="PRU01360"/>
    </source>
</evidence>
<dbReference type="InterPro" id="IPR036942">
    <property type="entry name" value="Beta-barrel_TonB_sf"/>
</dbReference>
<dbReference type="PANTHER" id="PTHR30069">
    <property type="entry name" value="TONB-DEPENDENT OUTER MEMBRANE RECEPTOR"/>
    <property type="match status" value="1"/>
</dbReference>
<dbReference type="InterPro" id="IPR037066">
    <property type="entry name" value="Plug_dom_sf"/>
</dbReference>
<feature type="domain" description="TonB-dependent receptor-like beta-barrel" evidence="11">
    <location>
        <begin position="227"/>
        <end position="766"/>
    </location>
</feature>
<dbReference type="AlphaFoldDB" id="A0A1A9KHH6"/>
<dbReference type="PANTHER" id="PTHR30069:SF39">
    <property type="entry name" value="BLL6183 PROTEIN"/>
    <property type="match status" value="1"/>
</dbReference>
<keyword evidence="13" id="KW-0675">Receptor</keyword>
<dbReference type="EMBL" id="CP015878">
    <property type="protein sequence ID" value="ANI16968.1"/>
    <property type="molecule type" value="Genomic_DNA"/>
</dbReference>
<accession>A0A1A9KHH6</accession>
<feature type="domain" description="TonB-dependent receptor plug" evidence="12">
    <location>
        <begin position="57"/>
        <end position="168"/>
    </location>
</feature>
<dbReference type="Proteomes" id="UP000077748">
    <property type="component" value="Chromosome"/>
</dbReference>
<protein>
    <submittedName>
        <fullName evidence="13">TonB-dependent receptor</fullName>
    </submittedName>
</protein>
<keyword evidence="4 8" id="KW-0812">Transmembrane</keyword>
<evidence type="ECO:0000256" key="7">
    <source>
        <dbReference type="ARBA" id="ARBA00023237"/>
    </source>
</evidence>
<evidence type="ECO:0000256" key="3">
    <source>
        <dbReference type="ARBA" id="ARBA00022452"/>
    </source>
</evidence>
<dbReference type="InterPro" id="IPR012910">
    <property type="entry name" value="Plug_dom"/>
</dbReference>
<keyword evidence="5 9" id="KW-0798">TonB box</keyword>
<dbReference type="Gene3D" id="2.40.170.20">
    <property type="entry name" value="TonB-dependent receptor, beta-barrel domain"/>
    <property type="match status" value="1"/>
</dbReference>
<keyword evidence="3 8" id="KW-1134">Transmembrane beta strand</keyword>
<evidence type="ECO:0000256" key="6">
    <source>
        <dbReference type="ARBA" id="ARBA00023136"/>
    </source>
</evidence>
<dbReference type="InterPro" id="IPR039426">
    <property type="entry name" value="TonB-dep_rcpt-like"/>
</dbReference>
<evidence type="ECO:0000256" key="4">
    <source>
        <dbReference type="ARBA" id="ARBA00022692"/>
    </source>
</evidence>
<evidence type="ECO:0000256" key="1">
    <source>
        <dbReference type="ARBA" id="ARBA00004571"/>
    </source>
</evidence>
<evidence type="ECO:0000259" key="12">
    <source>
        <dbReference type="Pfam" id="PF07715"/>
    </source>
</evidence>
<organism evidence="13 14">
    <name type="scientific">Pseudomonas citronellolis</name>
    <dbReference type="NCBI Taxonomy" id="53408"/>
    <lineage>
        <taxon>Bacteria</taxon>
        <taxon>Pseudomonadati</taxon>
        <taxon>Pseudomonadota</taxon>
        <taxon>Gammaproteobacteria</taxon>
        <taxon>Pseudomonadales</taxon>
        <taxon>Pseudomonadaceae</taxon>
        <taxon>Pseudomonas</taxon>
    </lineage>
</organism>
<reference evidence="13 14" key="1">
    <citation type="submission" date="2016-05" db="EMBL/GenBank/DDBJ databases">
        <title>Genome Sequence of Pseudomonas citronellolis Strain SJTE-3, an Estrogens and Persistent Organic Pollutants degradation strain.</title>
        <authorList>
            <person name="Liang R."/>
        </authorList>
    </citation>
    <scope>NUCLEOTIDE SEQUENCE [LARGE SCALE GENOMIC DNA]</scope>
    <source>
        <strain evidence="13 14">SJTE-3</strain>
    </source>
</reference>
<name>A0A1A9KHH6_9PSED</name>
<dbReference type="Pfam" id="PF07715">
    <property type="entry name" value="Plug"/>
    <property type="match status" value="1"/>
</dbReference>
<evidence type="ECO:0000256" key="2">
    <source>
        <dbReference type="ARBA" id="ARBA00022448"/>
    </source>
</evidence>
<feature type="chain" id="PRO_5008391761" evidence="10">
    <location>
        <begin position="29"/>
        <end position="829"/>
    </location>
</feature>
<dbReference type="Pfam" id="PF00593">
    <property type="entry name" value="TonB_dep_Rec_b-barrel"/>
    <property type="match status" value="1"/>
</dbReference>
<dbReference type="GO" id="GO:0009279">
    <property type="term" value="C:cell outer membrane"/>
    <property type="evidence" value="ECO:0007669"/>
    <property type="project" value="UniProtKB-SubCell"/>
</dbReference>
<keyword evidence="2 8" id="KW-0813">Transport</keyword>
<sequence>MPRRHPFGPSALALLVAHAAGLALPARAADGEQPLSLGQSEVISSLPLPSLGVSRNRIAAPVQTFSGEDMQKSHALDLADYLKRRSAGVYVNEIQNNPLQPDINYRGFTASPLLGTPQGLSLYLDGVRMNQPFGDVVSWDLIPDNAIAGAQLMPGSNPLFGLNTLGGALSVQTRNGRDNPGGAVQATLGSYGRRIGEAEYGGSEGQWDWFFAGTHFEEDGWRDHSDSDAQQLFGKLGWQSEATDLKLTYSFADSDLNGNGMVPESFLRRDRDSVYTYPDNTQNTANFLNLQWNHDYSDDLSASGNLYYRHIKTDTFNGDINDESLPEGIGEAGQNILPTAGGYTSAANLAACVAQFEPGGEPGEKCTGMINRTRTTQSNIGLFEQLSLRNRLFGKENLLSLGGGFDYSQVRFRQSAEYGALTADRGIVGTGVYAEAGNAFSLDGELDDRAARLKGNTRTWSLYGSDTLSLAPTLDLTLSGRYNAISVRNHDQLSHYELDGDALGDTVDENASLSGKHSFNRFNPAIGLTFRPTPSLTTYVGYSEGSRAPTTIELGCANPESPCRLPNSMAGDPPLEQVVTRTWEAGLRGLIGDNVQWNAGLFSARNSNDIMFVSSSTSGSGYFANFGETRRRGIETGISGTWGDWALAANHTFIDATYRSGETFLGEANSSAEDGNISVKSGDRIPLIPRNILKLSADYAVTERLSLGADAISVSGSYVRGNENNDHQSGGLYQGGGEIGGYTVFNLNGAYQLTPAWRVFAQVNNLFDREYATAGMLGANPFDDNGVMRTDGAAGNGTVNGRRSNSVGETFVAPGAPRTAWLGARWAFR</sequence>
<feature type="signal peptide" evidence="10">
    <location>
        <begin position="1"/>
        <end position="28"/>
    </location>
</feature>
<dbReference type="GO" id="GO:0044718">
    <property type="term" value="P:siderophore transmembrane transport"/>
    <property type="evidence" value="ECO:0007669"/>
    <property type="project" value="TreeGrafter"/>
</dbReference>